<reference evidence="2" key="1">
    <citation type="journal article" date="2012" name="Nat. Biotechnol.">
        <title>Reference genome sequence of the model plant Setaria.</title>
        <authorList>
            <person name="Bennetzen J.L."/>
            <person name="Schmutz J."/>
            <person name="Wang H."/>
            <person name="Percifield R."/>
            <person name="Hawkins J."/>
            <person name="Pontaroli A.C."/>
            <person name="Estep M."/>
            <person name="Feng L."/>
            <person name="Vaughn J.N."/>
            <person name="Grimwood J."/>
            <person name="Jenkins J."/>
            <person name="Barry K."/>
            <person name="Lindquist E."/>
            <person name="Hellsten U."/>
            <person name="Deshpande S."/>
            <person name="Wang X."/>
            <person name="Wu X."/>
            <person name="Mitros T."/>
            <person name="Triplett J."/>
            <person name="Yang X."/>
            <person name="Ye C.Y."/>
            <person name="Mauro-Herrera M."/>
            <person name="Wang L."/>
            <person name="Li P."/>
            <person name="Sharma M."/>
            <person name="Sharma R."/>
            <person name="Ronald P.C."/>
            <person name="Panaud O."/>
            <person name="Kellogg E.A."/>
            <person name="Brutnell T.P."/>
            <person name="Doust A.N."/>
            <person name="Tuskan G.A."/>
            <person name="Rokhsar D."/>
            <person name="Devos K.M."/>
        </authorList>
    </citation>
    <scope>NUCLEOTIDE SEQUENCE [LARGE SCALE GENOMIC DNA]</scope>
    <source>
        <strain evidence="2">cv. Yugu1</strain>
    </source>
</reference>
<dbReference type="EMBL" id="AGNK02002080">
    <property type="status" value="NOT_ANNOTATED_CDS"/>
    <property type="molecule type" value="Genomic_DNA"/>
</dbReference>
<name>K3ZGS1_SETIT</name>
<sequence length="51" mass="6019">MLERYGPKSQLERISIFFNLLTRCNLIILVNAGGRQRLYPYQKIKDDTSMN</sequence>
<dbReference type="AlphaFoldDB" id="K3ZGS1"/>
<dbReference type="InParanoid" id="K3ZGS1"/>
<dbReference type="EnsemblPlants" id="KQL16880">
    <property type="protein sequence ID" value="KQL16880"/>
    <property type="gene ID" value="SETIT_025773mg"/>
</dbReference>
<organism evidence="1 2">
    <name type="scientific">Setaria italica</name>
    <name type="common">Foxtail millet</name>
    <name type="synonym">Panicum italicum</name>
    <dbReference type="NCBI Taxonomy" id="4555"/>
    <lineage>
        <taxon>Eukaryota</taxon>
        <taxon>Viridiplantae</taxon>
        <taxon>Streptophyta</taxon>
        <taxon>Embryophyta</taxon>
        <taxon>Tracheophyta</taxon>
        <taxon>Spermatophyta</taxon>
        <taxon>Magnoliopsida</taxon>
        <taxon>Liliopsida</taxon>
        <taxon>Poales</taxon>
        <taxon>Poaceae</taxon>
        <taxon>PACMAD clade</taxon>
        <taxon>Panicoideae</taxon>
        <taxon>Panicodae</taxon>
        <taxon>Paniceae</taxon>
        <taxon>Cenchrinae</taxon>
        <taxon>Setaria</taxon>
    </lineage>
</organism>
<proteinExistence type="predicted"/>
<evidence type="ECO:0000313" key="2">
    <source>
        <dbReference type="Proteomes" id="UP000004995"/>
    </source>
</evidence>
<dbReference type="Gramene" id="KQL16880">
    <property type="protein sequence ID" value="KQL16880"/>
    <property type="gene ID" value="SETIT_025773mg"/>
</dbReference>
<accession>K3ZGS1</accession>
<dbReference type="HOGENOM" id="CLU_3109995_0_0_1"/>
<protein>
    <submittedName>
        <fullName evidence="1">Uncharacterized protein</fullName>
    </submittedName>
</protein>
<keyword evidence="2" id="KW-1185">Reference proteome</keyword>
<dbReference type="Proteomes" id="UP000004995">
    <property type="component" value="Unassembled WGS sequence"/>
</dbReference>
<evidence type="ECO:0000313" key="1">
    <source>
        <dbReference type="EnsemblPlants" id="KQL16880"/>
    </source>
</evidence>
<reference evidence="1" key="2">
    <citation type="submission" date="2018-08" db="UniProtKB">
        <authorList>
            <consortium name="EnsemblPlants"/>
        </authorList>
    </citation>
    <scope>IDENTIFICATION</scope>
    <source>
        <strain evidence="1">Yugu1</strain>
    </source>
</reference>